<dbReference type="Proteomes" id="UP000185596">
    <property type="component" value="Unassembled WGS sequence"/>
</dbReference>
<dbReference type="InterPro" id="IPR001509">
    <property type="entry name" value="Epimerase_deHydtase"/>
</dbReference>
<evidence type="ECO:0000313" key="3">
    <source>
        <dbReference type="Proteomes" id="UP000185596"/>
    </source>
</evidence>
<sequence length="327" mass="35946">MRERVLVTGSAGHLGEALVRVLAERGYDVVGLDVLDSEHTTVVGDVADREVVRDALAGVSGVLHTATLHKPHVGSHSRQAFVDTNVTGTLALLEEAAAAGVRAFVFTSTTSAFGRALTPGRGEPAAWVTEDVTPVPRNVYGVTKTAAENLCELVYRDQGLPVVVLRTSRFFPEADDRPEVSAAYTDANIKATEYLYRRVDIADVVEAHLLALARAPELGFDRFVVSATTPFTPVDLPELHRDAPSVVARLFPDQPAEYARRGWRMFDEIDRVYVNTRAREVLGWRPRYDFRHVLDLLRADEDFRSPLAVTVGAKGYHPVSTGPYTVR</sequence>
<evidence type="ECO:0000259" key="1">
    <source>
        <dbReference type="Pfam" id="PF01370"/>
    </source>
</evidence>
<dbReference type="AlphaFoldDB" id="A0A1Q8C4F7"/>
<keyword evidence="3" id="KW-1185">Reference proteome</keyword>
<dbReference type="STRING" id="1912961.BU204_33105"/>
<name>A0A1Q8C4F7_9PSEU</name>
<dbReference type="OrthoDB" id="9795501at2"/>
<dbReference type="Gene3D" id="3.40.50.720">
    <property type="entry name" value="NAD(P)-binding Rossmann-like Domain"/>
    <property type="match status" value="1"/>
</dbReference>
<feature type="domain" description="NAD-dependent epimerase/dehydratase" evidence="1">
    <location>
        <begin position="5"/>
        <end position="214"/>
    </location>
</feature>
<reference evidence="2 3" key="1">
    <citation type="submission" date="2016-12" db="EMBL/GenBank/DDBJ databases">
        <title>The draft genome sequence of Actinophytocola sp. 11-183.</title>
        <authorList>
            <person name="Wang W."/>
            <person name="Yuan L."/>
        </authorList>
    </citation>
    <scope>NUCLEOTIDE SEQUENCE [LARGE SCALE GENOMIC DNA]</scope>
    <source>
        <strain evidence="2 3">11-183</strain>
    </source>
</reference>
<dbReference type="InterPro" id="IPR036291">
    <property type="entry name" value="NAD(P)-bd_dom_sf"/>
</dbReference>
<dbReference type="InterPro" id="IPR050177">
    <property type="entry name" value="Lipid_A_modif_metabolic_enz"/>
</dbReference>
<accession>A0A1Q8C4F7</accession>
<dbReference type="SUPFAM" id="SSF51735">
    <property type="entry name" value="NAD(P)-binding Rossmann-fold domains"/>
    <property type="match status" value="1"/>
</dbReference>
<dbReference type="PANTHER" id="PTHR43245">
    <property type="entry name" value="BIFUNCTIONAL POLYMYXIN RESISTANCE PROTEIN ARNA"/>
    <property type="match status" value="1"/>
</dbReference>
<protein>
    <submittedName>
        <fullName evidence="2">NAD-dependent epimerase</fullName>
    </submittedName>
</protein>
<dbReference type="Pfam" id="PF01370">
    <property type="entry name" value="Epimerase"/>
    <property type="match status" value="1"/>
</dbReference>
<dbReference type="RefSeq" id="WP_075129748.1">
    <property type="nucleotide sequence ID" value="NZ_MSIE01000086.1"/>
</dbReference>
<comment type="caution">
    <text evidence="2">The sequence shown here is derived from an EMBL/GenBank/DDBJ whole genome shotgun (WGS) entry which is preliminary data.</text>
</comment>
<organism evidence="2 3">
    <name type="scientific">Actinophytocola xanthii</name>
    <dbReference type="NCBI Taxonomy" id="1912961"/>
    <lineage>
        <taxon>Bacteria</taxon>
        <taxon>Bacillati</taxon>
        <taxon>Actinomycetota</taxon>
        <taxon>Actinomycetes</taxon>
        <taxon>Pseudonocardiales</taxon>
        <taxon>Pseudonocardiaceae</taxon>
    </lineage>
</organism>
<gene>
    <name evidence="2" type="ORF">BU204_33105</name>
</gene>
<dbReference type="PANTHER" id="PTHR43245:SF54">
    <property type="entry name" value="BLL0593 PROTEIN"/>
    <property type="match status" value="1"/>
</dbReference>
<dbReference type="EMBL" id="MSIE01000086">
    <property type="protein sequence ID" value="OLF09258.1"/>
    <property type="molecule type" value="Genomic_DNA"/>
</dbReference>
<proteinExistence type="predicted"/>
<evidence type="ECO:0000313" key="2">
    <source>
        <dbReference type="EMBL" id="OLF09258.1"/>
    </source>
</evidence>